<evidence type="ECO:0000313" key="1">
    <source>
        <dbReference type="EMBL" id="SMO58325.1"/>
    </source>
</evidence>
<name>A0A521CG29_9RHOB</name>
<keyword evidence="2" id="KW-1185">Reference proteome</keyword>
<protein>
    <submittedName>
        <fullName evidence="1">Uncharacterized protein</fullName>
    </submittedName>
</protein>
<proteinExistence type="predicted"/>
<evidence type="ECO:0000313" key="2">
    <source>
        <dbReference type="Proteomes" id="UP000316030"/>
    </source>
</evidence>
<reference evidence="1 2" key="1">
    <citation type="submission" date="2017-05" db="EMBL/GenBank/DDBJ databases">
        <authorList>
            <person name="Varghese N."/>
            <person name="Submissions S."/>
        </authorList>
    </citation>
    <scope>NUCLEOTIDE SEQUENCE [LARGE SCALE GENOMIC DNA]</scope>
    <source>
        <strain evidence="1 2">DSM 29506</strain>
    </source>
</reference>
<dbReference type="OrthoDB" id="8479445at2"/>
<dbReference type="Proteomes" id="UP000316030">
    <property type="component" value="Unassembled WGS sequence"/>
</dbReference>
<accession>A0A521CG29</accession>
<dbReference type="EMBL" id="FXTO01000006">
    <property type="protein sequence ID" value="SMO58325.1"/>
    <property type="molecule type" value="Genomic_DNA"/>
</dbReference>
<dbReference type="RefSeq" id="WP_142492750.1">
    <property type="nucleotide sequence ID" value="NZ_FXTO01000006.1"/>
</dbReference>
<gene>
    <name evidence="1" type="ORF">SAMN06265173_106128</name>
</gene>
<organism evidence="1 2">
    <name type="scientific">Thalassovita litoralis</name>
    <dbReference type="NCBI Taxonomy" id="1010611"/>
    <lineage>
        <taxon>Bacteria</taxon>
        <taxon>Pseudomonadati</taxon>
        <taxon>Pseudomonadota</taxon>
        <taxon>Alphaproteobacteria</taxon>
        <taxon>Rhodobacterales</taxon>
        <taxon>Roseobacteraceae</taxon>
        <taxon>Thalassovita</taxon>
    </lineage>
</organism>
<sequence length="151" mass="15445">MAVLEAFLVSLAANATYGLTNYTVSKVMDAVRKEKPELEAKAEQAVASGNVGELPDLAAGALEVAAASGTVEIRSAAIEAVRSAVFDHQHGHITIGGSRVYAPTLQTGGSHGATGQTSITENTSLKSAGTEIKIGKGASIRITGNANIRQN</sequence>
<dbReference type="AlphaFoldDB" id="A0A521CG29"/>